<organism evidence="1 2">
    <name type="scientific">Arthrobacter oryzae</name>
    <dbReference type="NCBI Taxonomy" id="409290"/>
    <lineage>
        <taxon>Bacteria</taxon>
        <taxon>Bacillati</taxon>
        <taxon>Actinomycetota</taxon>
        <taxon>Actinomycetes</taxon>
        <taxon>Micrococcales</taxon>
        <taxon>Micrococcaceae</taxon>
        <taxon>Arthrobacter</taxon>
    </lineage>
</organism>
<proteinExistence type="predicted"/>
<dbReference type="Proteomes" id="UP000273807">
    <property type="component" value="Unassembled WGS sequence"/>
</dbReference>
<dbReference type="OrthoDB" id="4947997at2"/>
<gene>
    <name evidence="1" type="ORF">D7003_10860</name>
</gene>
<comment type="caution">
    <text evidence="1">The sequence shown here is derived from an EMBL/GenBank/DDBJ whole genome shotgun (WGS) entry which is preliminary data.</text>
</comment>
<dbReference type="EMBL" id="RBED01000099">
    <property type="protein sequence ID" value="RNL54662.1"/>
    <property type="molecule type" value="Genomic_DNA"/>
</dbReference>
<evidence type="ECO:0000313" key="2">
    <source>
        <dbReference type="Proteomes" id="UP000273807"/>
    </source>
</evidence>
<dbReference type="AlphaFoldDB" id="A0A3N0BYN6"/>
<sequence>MTMSDYSRFISDCIAADAGEDHGLTDDELYGVYISWCALRRQIPEPCKAFWAAMAKLGFDERRRINRRYVRPGLRMTGPAAVDYILASRASLA</sequence>
<accession>A0A3N0BYN6</accession>
<evidence type="ECO:0008006" key="3">
    <source>
        <dbReference type="Google" id="ProtNLM"/>
    </source>
</evidence>
<protein>
    <recommendedName>
        <fullName evidence="3">DNA primase/nucleoside triphosphatase C-terminal domain-containing protein</fullName>
    </recommendedName>
</protein>
<name>A0A3N0BYN6_9MICC</name>
<dbReference type="RefSeq" id="WP_123255465.1">
    <property type="nucleotide sequence ID" value="NZ_RBED01000099.1"/>
</dbReference>
<reference evidence="1 2" key="1">
    <citation type="submission" date="2018-10" db="EMBL/GenBank/DDBJ databases">
        <title>Genome sequencing of Arthrobacter oryzae TNB02.</title>
        <authorList>
            <person name="Cho Y.-J."/>
            <person name="Cho A."/>
            <person name="Kim O.-S."/>
        </authorList>
    </citation>
    <scope>NUCLEOTIDE SEQUENCE [LARGE SCALE GENOMIC DNA]</scope>
    <source>
        <strain evidence="1 2">TNB02</strain>
    </source>
</reference>
<evidence type="ECO:0000313" key="1">
    <source>
        <dbReference type="EMBL" id="RNL54662.1"/>
    </source>
</evidence>
<keyword evidence="2" id="KW-1185">Reference proteome</keyword>